<dbReference type="RefSeq" id="WP_252425246.1">
    <property type="nucleotide sequence ID" value="NZ_JAMWMR010000010.1"/>
</dbReference>
<evidence type="ECO:0000313" key="4">
    <source>
        <dbReference type="Proteomes" id="UP001523219"/>
    </source>
</evidence>
<name>A0ABT0ZED7_9ACTN</name>
<feature type="compositionally biased region" description="Pro residues" evidence="1">
    <location>
        <begin position="31"/>
        <end position="70"/>
    </location>
</feature>
<accession>A0ABT0ZED7</accession>
<dbReference type="InterPro" id="IPR002372">
    <property type="entry name" value="PQQ_rpt_dom"/>
</dbReference>
<evidence type="ECO:0000256" key="1">
    <source>
        <dbReference type="SAM" id="MobiDB-lite"/>
    </source>
</evidence>
<proteinExistence type="predicted"/>
<dbReference type="InterPro" id="IPR015943">
    <property type="entry name" value="WD40/YVTN_repeat-like_dom_sf"/>
</dbReference>
<dbReference type="Proteomes" id="UP001523219">
    <property type="component" value="Unassembled WGS sequence"/>
</dbReference>
<sequence length="643" mass="66638">MSQPPPPPNQPPSGGSGAPQDQPPKGFGAPQSPPPGGFGAPQSPPPGGFGAPRTPPPPQTSPQAPPPPAQGPGYGYPQPQTPPQAPPQAPPPAQGPGYGYLQPPTAPQQPYGHPQTPPGYPQQQPGYGFPQPPTMPMQPQGSQGGGRKGLSTQAWIIVAAVTAIALIVGGGVWYAKGSGDDHKDEAQTSDSKDKGKGGKGEKGGGTGKAGATIGYAGSGGTGTEAKEKAPGNTSAKVLFQVPGPQIKDRDQIDSVQGSWVSGSVYAKAAVGKIIGYDADTGATKWTLPLPGQTCAGSGQITSTGIAAVVSEAAPRPAKRQHQPCSKITAFEVATGKKLWTKSVESNGTPVTFGELEISGDTLALGGGFSYGGAALDITTGKVLWAPKVGACTDVGYAGGDQLVAVRKCGDYGNETYEVQLLDPTTGKDKWSYKLPQGIDNAKVISTDPVVFGVDAGDITSSGVTDVFALDDEGKLRSKIVLEDGKYEHDCEVNKVHQCHAIAVGNDKLYVPTKEHDGKADYSQTNEIISFSLATGKTTGERIDAGDDYEMWPIRMDGGNVIAYKDGPYDKGSQVVSIDGKSLKETKLLETPASEAVHSAISSMVPKDSEMLYTDGRLFFGQDLVSKPWSTRDKSYTALAFGAK</sequence>
<keyword evidence="4" id="KW-1185">Reference proteome</keyword>
<feature type="region of interest" description="Disordered" evidence="1">
    <location>
        <begin position="178"/>
        <end position="212"/>
    </location>
</feature>
<protein>
    <submittedName>
        <fullName evidence="3">PQQ-binding-like beta-propeller repeat protein</fullName>
    </submittedName>
</protein>
<dbReference type="SUPFAM" id="SSF50998">
    <property type="entry name" value="Quinoprotein alcohol dehydrogenase-like"/>
    <property type="match status" value="2"/>
</dbReference>
<feature type="compositionally biased region" description="Pro residues" evidence="1">
    <location>
        <begin position="79"/>
        <end position="94"/>
    </location>
</feature>
<evidence type="ECO:0000313" key="3">
    <source>
        <dbReference type="EMBL" id="MCN9241943.1"/>
    </source>
</evidence>
<comment type="caution">
    <text evidence="3">The sequence shown here is derived from an EMBL/GenBank/DDBJ whole genome shotgun (WGS) entry which is preliminary data.</text>
</comment>
<feature type="compositionally biased region" description="Pro residues" evidence="1">
    <location>
        <begin position="1"/>
        <end position="11"/>
    </location>
</feature>
<dbReference type="Pfam" id="PF13360">
    <property type="entry name" value="PQQ_2"/>
    <property type="match status" value="1"/>
</dbReference>
<feature type="compositionally biased region" description="Low complexity" evidence="1">
    <location>
        <begin position="99"/>
        <end position="114"/>
    </location>
</feature>
<organism evidence="3 4">
    <name type="scientific">Streptomyces macrolidinus</name>
    <dbReference type="NCBI Taxonomy" id="2952607"/>
    <lineage>
        <taxon>Bacteria</taxon>
        <taxon>Bacillati</taxon>
        <taxon>Actinomycetota</taxon>
        <taxon>Actinomycetes</taxon>
        <taxon>Kitasatosporales</taxon>
        <taxon>Streptomycetaceae</taxon>
        <taxon>Streptomyces</taxon>
    </lineage>
</organism>
<reference evidence="3 4" key="1">
    <citation type="submission" date="2022-05" db="EMBL/GenBank/DDBJ databases">
        <title>Streptomyces sp. nov. RY43-2 isolated from soil of a peat swamp forest.</title>
        <authorList>
            <person name="Kanchanasin P."/>
            <person name="Tanasupawat S."/>
            <person name="Phongsopitanun W."/>
        </authorList>
    </citation>
    <scope>NUCLEOTIDE SEQUENCE [LARGE SCALE GENOMIC DNA]</scope>
    <source>
        <strain evidence="3 4">RY43-2</strain>
    </source>
</reference>
<dbReference type="PANTHER" id="PTHR34512:SF30">
    <property type="entry name" value="OUTER MEMBRANE PROTEIN ASSEMBLY FACTOR BAMB"/>
    <property type="match status" value="1"/>
</dbReference>
<feature type="compositionally biased region" description="Basic and acidic residues" evidence="1">
    <location>
        <begin position="178"/>
        <end position="202"/>
    </location>
</feature>
<evidence type="ECO:0000259" key="2">
    <source>
        <dbReference type="Pfam" id="PF13360"/>
    </source>
</evidence>
<dbReference type="Gene3D" id="2.130.10.10">
    <property type="entry name" value="YVTN repeat-like/Quinoprotein amine dehydrogenase"/>
    <property type="match status" value="1"/>
</dbReference>
<gene>
    <name evidence="3" type="ORF">NGF19_14280</name>
</gene>
<feature type="region of interest" description="Disordered" evidence="1">
    <location>
        <begin position="1"/>
        <end position="148"/>
    </location>
</feature>
<feature type="domain" description="Pyrrolo-quinoline quinone repeat" evidence="2">
    <location>
        <begin position="260"/>
        <end position="388"/>
    </location>
</feature>
<dbReference type="EMBL" id="JAMWMR010000010">
    <property type="protein sequence ID" value="MCN9241943.1"/>
    <property type="molecule type" value="Genomic_DNA"/>
</dbReference>
<dbReference type="InterPro" id="IPR011047">
    <property type="entry name" value="Quinoprotein_ADH-like_sf"/>
</dbReference>
<dbReference type="PANTHER" id="PTHR34512">
    <property type="entry name" value="CELL SURFACE PROTEIN"/>
    <property type="match status" value="1"/>
</dbReference>